<sequence>MSAPLLFLDVDGVVLPFGTEPDDIGADLGRRLAALPGELVWATAWEHGANDEIAPRLGLPRLPVVEWRESTAAQDALDEYFNLHWKTRQVVEWAGGRDFAWADDEVTASDRDWVAEHHPGRALVHHVGALLGLTGPDFEVLEQWLRTVRGDEGGGEGAGEGTDESGGPDNRHPAAS</sequence>
<comment type="caution">
    <text evidence="2">The sequence shown here is derived from an EMBL/GenBank/DDBJ whole genome shotgun (WGS) entry which is preliminary data.</text>
</comment>
<organism evidence="2 3">
    <name type="scientific">Catenulispora pinistramenti</name>
    <dbReference type="NCBI Taxonomy" id="2705254"/>
    <lineage>
        <taxon>Bacteria</taxon>
        <taxon>Bacillati</taxon>
        <taxon>Actinomycetota</taxon>
        <taxon>Actinomycetes</taxon>
        <taxon>Catenulisporales</taxon>
        <taxon>Catenulisporaceae</taxon>
        <taxon>Catenulispora</taxon>
    </lineage>
</organism>
<evidence type="ECO:0008006" key="4">
    <source>
        <dbReference type="Google" id="ProtNLM"/>
    </source>
</evidence>
<evidence type="ECO:0000256" key="1">
    <source>
        <dbReference type="SAM" id="MobiDB-lite"/>
    </source>
</evidence>
<dbReference type="RefSeq" id="WP_212017190.1">
    <property type="nucleotide sequence ID" value="NZ_JAAFYZ010000166.1"/>
</dbReference>
<reference evidence="2 3" key="1">
    <citation type="submission" date="2020-02" db="EMBL/GenBank/DDBJ databases">
        <title>Acidophilic actinobacteria isolated from forest soil.</title>
        <authorList>
            <person name="Golinska P."/>
        </authorList>
    </citation>
    <scope>NUCLEOTIDE SEQUENCE [LARGE SCALE GENOMIC DNA]</scope>
    <source>
        <strain evidence="2 3">NL8</strain>
    </source>
</reference>
<dbReference type="EMBL" id="JAAFYZ010000166">
    <property type="protein sequence ID" value="MBS2552010.1"/>
    <property type="molecule type" value="Genomic_DNA"/>
</dbReference>
<protein>
    <recommendedName>
        <fullName evidence="4">Secreted protein</fullName>
    </recommendedName>
</protein>
<feature type="region of interest" description="Disordered" evidence="1">
    <location>
        <begin position="149"/>
        <end position="176"/>
    </location>
</feature>
<proteinExistence type="predicted"/>
<accession>A0ABS5L185</accession>
<dbReference type="Proteomes" id="UP000730482">
    <property type="component" value="Unassembled WGS sequence"/>
</dbReference>
<name>A0ABS5L185_9ACTN</name>
<keyword evidence="3" id="KW-1185">Reference proteome</keyword>
<evidence type="ECO:0000313" key="3">
    <source>
        <dbReference type="Proteomes" id="UP000730482"/>
    </source>
</evidence>
<gene>
    <name evidence="2" type="ORF">KGQ19_34615</name>
</gene>
<evidence type="ECO:0000313" key="2">
    <source>
        <dbReference type="EMBL" id="MBS2552010.1"/>
    </source>
</evidence>